<organism evidence="3 4">
    <name type="scientific">Lentinula raphanica</name>
    <dbReference type="NCBI Taxonomy" id="153919"/>
    <lineage>
        <taxon>Eukaryota</taxon>
        <taxon>Fungi</taxon>
        <taxon>Dikarya</taxon>
        <taxon>Basidiomycota</taxon>
        <taxon>Agaricomycotina</taxon>
        <taxon>Agaricomycetes</taxon>
        <taxon>Agaricomycetidae</taxon>
        <taxon>Agaricales</taxon>
        <taxon>Marasmiineae</taxon>
        <taxon>Omphalotaceae</taxon>
        <taxon>Lentinula</taxon>
    </lineage>
</organism>
<name>A0AA38P6D3_9AGAR</name>
<keyword evidence="4" id="KW-1185">Reference proteome</keyword>
<dbReference type="Proteomes" id="UP001163846">
    <property type="component" value="Unassembled WGS sequence"/>
</dbReference>
<evidence type="ECO:0000259" key="2">
    <source>
        <dbReference type="PROSITE" id="PS51471"/>
    </source>
</evidence>
<keyword evidence="1" id="KW-0408">Iron</keyword>
<evidence type="ECO:0000313" key="3">
    <source>
        <dbReference type="EMBL" id="KAJ3837114.1"/>
    </source>
</evidence>
<keyword evidence="1" id="KW-0479">Metal-binding</keyword>
<dbReference type="EMBL" id="MU806270">
    <property type="protein sequence ID" value="KAJ3837114.1"/>
    <property type="molecule type" value="Genomic_DNA"/>
</dbReference>
<dbReference type="InterPro" id="IPR005123">
    <property type="entry name" value="Oxoglu/Fe-dep_dioxygenase_dom"/>
</dbReference>
<comment type="caution">
    <text evidence="3">The sequence shown here is derived from an EMBL/GenBank/DDBJ whole genome shotgun (WGS) entry which is preliminary data.</text>
</comment>
<feature type="domain" description="Fe2OG dioxygenase" evidence="2">
    <location>
        <begin position="158"/>
        <end position="246"/>
    </location>
</feature>
<dbReference type="GO" id="GO:0046872">
    <property type="term" value="F:metal ion binding"/>
    <property type="evidence" value="ECO:0007669"/>
    <property type="project" value="UniProtKB-KW"/>
</dbReference>
<evidence type="ECO:0000256" key="1">
    <source>
        <dbReference type="RuleBase" id="RU003682"/>
    </source>
</evidence>
<protein>
    <recommendedName>
        <fullName evidence="2">Fe2OG dioxygenase domain-containing protein</fullName>
    </recommendedName>
</protein>
<gene>
    <name evidence="3" type="ORF">F5878DRAFT_540024</name>
</gene>
<reference evidence="3" key="1">
    <citation type="submission" date="2022-08" db="EMBL/GenBank/DDBJ databases">
        <authorList>
            <consortium name="DOE Joint Genome Institute"/>
            <person name="Min B."/>
            <person name="Riley R."/>
            <person name="Sierra-Patev S."/>
            <person name="Naranjo-Ortiz M."/>
            <person name="Looney B."/>
            <person name="Konkel Z."/>
            <person name="Slot J.C."/>
            <person name="Sakamoto Y."/>
            <person name="Steenwyk J.L."/>
            <person name="Rokas A."/>
            <person name="Carro J."/>
            <person name="Camarero S."/>
            <person name="Ferreira P."/>
            <person name="Molpeceres G."/>
            <person name="Ruiz-Duenas F.J."/>
            <person name="Serrano A."/>
            <person name="Henrissat B."/>
            <person name="Drula E."/>
            <person name="Hughes K.W."/>
            <person name="Mata J.L."/>
            <person name="Ishikawa N.K."/>
            <person name="Vargas-Isla R."/>
            <person name="Ushijima S."/>
            <person name="Smith C.A."/>
            <person name="Ahrendt S."/>
            <person name="Andreopoulos W."/>
            <person name="He G."/>
            <person name="Labutti K."/>
            <person name="Lipzen A."/>
            <person name="Ng V."/>
            <person name="Sandor L."/>
            <person name="Barry K."/>
            <person name="Martinez A.T."/>
            <person name="Xiao Y."/>
            <person name="Gibbons J.G."/>
            <person name="Terashima K."/>
            <person name="Hibbett D.S."/>
            <person name="Grigoriev I.V."/>
        </authorList>
    </citation>
    <scope>NUCLEOTIDE SEQUENCE</scope>
    <source>
        <strain evidence="3">TFB9207</strain>
    </source>
</reference>
<dbReference type="AlphaFoldDB" id="A0AA38P6D3"/>
<sequence length="263" mass="30192">TRACVITDCQDIALVYYFPKILSYPHQQKIFHATSFINMKLYKSLVPETKKPAWRVDEKNFVMVNRQKVSPGCVNFSPGWLAQGHHSLEYPLKPSVSLHEGNDQELERVQHWLDQIEPIQLLSNLLLAFLHPELYAAGLKTLKGLRRQGTETHHWAAEWHTIFTCLCVSSSRISPAHRDGNRDPRYFDILCNLGCSEGAELKIEELDAIFEYAPGTAVLFSGKLWTHAVPYWKGGERVVYAYFMRPEVLNRFLDSPVGWAHLL</sequence>
<comment type="similarity">
    <text evidence="1">Belongs to the iron/ascorbate-dependent oxidoreductase family.</text>
</comment>
<keyword evidence="1" id="KW-0560">Oxidoreductase</keyword>
<dbReference type="Gene3D" id="3.60.130.30">
    <property type="match status" value="1"/>
</dbReference>
<dbReference type="PROSITE" id="PS51471">
    <property type="entry name" value="FE2OG_OXY"/>
    <property type="match status" value="1"/>
</dbReference>
<dbReference type="GO" id="GO:0016491">
    <property type="term" value="F:oxidoreductase activity"/>
    <property type="evidence" value="ECO:0007669"/>
    <property type="project" value="UniProtKB-KW"/>
</dbReference>
<evidence type="ECO:0000313" key="4">
    <source>
        <dbReference type="Proteomes" id="UP001163846"/>
    </source>
</evidence>
<feature type="non-terminal residue" evidence="3">
    <location>
        <position position="263"/>
    </location>
</feature>
<proteinExistence type="inferred from homology"/>
<accession>A0AA38P6D3</accession>